<dbReference type="KEGG" id="bon:A361_08460"/>
<dbReference type="GO" id="GO:0010308">
    <property type="term" value="F:acireductone dioxygenase (Ni2+-requiring) activity"/>
    <property type="evidence" value="ECO:0007669"/>
    <property type="project" value="UniProtKB-UniRule"/>
</dbReference>
<comment type="pathway">
    <text evidence="9">Amino-acid biosynthesis; L-methionine biosynthesis via salvage pathway; L-methionine from S-methyl-5-thio-alpha-D-ribose 1-phosphate: step 5/6.</text>
</comment>
<dbReference type="GO" id="GO:0019509">
    <property type="term" value="P:L-methionine salvage from methylthioadenosine"/>
    <property type="evidence" value="ECO:0007669"/>
    <property type="project" value="UniProtKB-UniRule"/>
</dbReference>
<comment type="cofactor">
    <cofactor evidence="9">
        <name>Fe(2+)</name>
        <dbReference type="ChEBI" id="CHEBI:29033"/>
    </cofactor>
    <text evidence="9">Binds 1 Fe(2+) cation per monomer.</text>
</comment>
<organism evidence="10 11">
    <name type="scientific">Cytobacillus oceanisediminis 2691</name>
    <dbReference type="NCBI Taxonomy" id="1196031"/>
    <lineage>
        <taxon>Bacteria</taxon>
        <taxon>Bacillati</taxon>
        <taxon>Bacillota</taxon>
        <taxon>Bacilli</taxon>
        <taxon>Bacillales</taxon>
        <taxon>Bacillaceae</taxon>
        <taxon>Cytobacillus</taxon>
    </lineage>
</organism>
<keyword evidence="2 9" id="KW-0533">Nickel</keyword>
<keyword evidence="6 9" id="KW-0560">Oxidoreductase</keyword>
<keyword evidence="7 9" id="KW-0408">Iron</keyword>
<protein>
    <recommendedName>
        <fullName evidence="9">Acireductone dioxygenase</fullName>
    </recommendedName>
    <alternativeName>
        <fullName evidence="9">1,2-dihydroxy-3-keto-5-methylthiopentene dioxygenase</fullName>
        <shortName evidence="9">DHK-MTPene dioxygenase</shortName>
    </alternativeName>
    <alternativeName>
        <fullName evidence="9">Acireductone dioxygenase (Fe(2+)-requiring)</fullName>
        <shortName evidence="9">ARD'</shortName>
        <shortName evidence="9">Fe-ARD</shortName>
        <ecNumber evidence="9">1.13.11.54</ecNumber>
    </alternativeName>
    <alternativeName>
        <fullName evidence="9">Acireductone dioxygenase (Ni(2+)-requiring)</fullName>
        <shortName evidence="9">ARD</shortName>
        <shortName evidence="9">Ni-ARD</shortName>
        <ecNumber evidence="9">1.13.11.53</ecNumber>
    </alternativeName>
</protein>
<feature type="binding site" evidence="9">
    <location>
        <position position="104"/>
    </location>
    <ligand>
        <name>Fe(2+)</name>
        <dbReference type="ChEBI" id="CHEBI:29033"/>
    </ligand>
</feature>
<evidence type="ECO:0000256" key="2">
    <source>
        <dbReference type="ARBA" id="ARBA00022596"/>
    </source>
</evidence>
<dbReference type="EC" id="1.13.11.53" evidence="9"/>
<keyword evidence="3 9" id="KW-0028">Amino-acid biosynthesis</keyword>
<gene>
    <name evidence="9" type="primary">mtnD</name>
    <name evidence="10" type="ORF">A361_08460</name>
</gene>
<proteinExistence type="inferred from homology"/>
<dbReference type="PANTHER" id="PTHR23418:SF0">
    <property type="entry name" value="ACIREDUCTONE DIOXYGENASE"/>
    <property type="match status" value="1"/>
</dbReference>
<dbReference type="UniPathway" id="UPA00904">
    <property type="reaction ID" value="UER00878"/>
</dbReference>
<dbReference type="GO" id="GO:0010309">
    <property type="term" value="F:acireductone dioxygenase [iron(II)-requiring] activity"/>
    <property type="evidence" value="ECO:0007669"/>
    <property type="project" value="UniProtKB-UniRule"/>
</dbReference>
<evidence type="ECO:0000256" key="5">
    <source>
        <dbReference type="ARBA" id="ARBA00022964"/>
    </source>
</evidence>
<dbReference type="GO" id="GO:0016151">
    <property type="term" value="F:nickel cation binding"/>
    <property type="evidence" value="ECO:0007669"/>
    <property type="project" value="UniProtKB-UniRule"/>
</dbReference>
<feature type="site" description="May play a role in transmitting local conformational changes" evidence="9">
    <location>
        <position position="107"/>
    </location>
</feature>
<dbReference type="PANTHER" id="PTHR23418">
    <property type="entry name" value="ACIREDUCTONE DIOXYGENASE"/>
    <property type="match status" value="1"/>
</dbReference>
<comment type="cofactor">
    <cofactor evidence="9">
        <name>Ni(2+)</name>
        <dbReference type="ChEBI" id="CHEBI:49786"/>
    </cofactor>
    <text evidence="9">Binds 1 nickel ion per monomer.</text>
</comment>
<dbReference type="InterPro" id="IPR023956">
    <property type="entry name" value="ARD_bac"/>
</dbReference>
<name>A0A160M936_9BACI</name>
<comment type="subunit">
    <text evidence="9">Monomer.</text>
</comment>
<comment type="catalytic activity">
    <reaction evidence="1 9">
        <text>1,2-dihydroxy-5-(methylsulfanyl)pent-1-en-3-one + O2 = 4-methylsulfanyl-2-oxobutanoate + formate + 2 H(+)</text>
        <dbReference type="Rhea" id="RHEA:24504"/>
        <dbReference type="ChEBI" id="CHEBI:15378"/>
        <dbReference type="ChEBI" id="CHEBI:15379"/>
        <dbReference type="ChEBI" id="CHEBI:15740"/>
        <dbReference type="ChEBI" id="CHEBI:16723"/>
        <dbReference type="ChEBI" id="CHEBI:49252"/>
        <dbReference type="EC" id="1.13.11.54"/>
    </reaction>
</comment>
<comment type="function">
    <text evidence="9">Catalyzes 2 different reactions between oxygene and the acireductone 1,2-dihydroxy-3-keto-5-methylthiopentene (DHK-MTPene) depending upon the metal bound in the active site. Fe-containing acireductone dioxygenase (Fe-ARD) produces formate and 2-keto-4-methylthiobutyrate (KMTB), the alpha-ketoacid precursor of methionine in the methionine recycle pathway. Ni-containing acireductone dioxygenase (Ni-ARD) produces methylthiopropionate, carbon monoxide and formate, and does not lie on the methionine recycle pathway.</text>
</comment>
<evidence type="ECO:0000256" key="8">
    <source>
        <dbReference type="ARBA" id="ARBA00023167"/>
    </source>
</evidence>
<comment type="similarity">
    <text evidence="9">Belongs to the acireductone dioxygenase (ARD) family.</text>
</comment>
<dbReference type="STRING" id="1196031.A361_08460"/>
<dbReference type="AlphaFoldDB" id="A0A160M936"/>
<feature type="binding site" evidence="9">
    <location>
        <position position="147"/>
    </location>
    <ligand>
        <name>Ni(2+)</name>
        <dbReference type="ChEBI" id="CHEBI:49786"/>
    </ligand>
</feature>
<dbReference type="Proteomes" id="UP000077856">
    <property type="component" value="Chromosome"/>
</dbReference>
<dbReference type="InterPro" id="IPR011051">
    <property type="entry name" value="RmlC_Cupin_sf"/>
</dbReference>
<dbReference type="SUPFAM" id="SSF51182">
    <property type="entry name" value="RmlC-like cupins"/>
    <property type="match status" value="1"/>
</dbReference>
<evidence type="ECO:0000256" key="9">
    <source>
        <dbReference type="HAMAP-Rule" id="MF_01682"/>
    </source>
</evidence>
<dbReference type="eggNOG" id="COG1791">
    <property type="taxonomic scope" value="Bacteria"/>
</dbReference>
<feature type="binding site" evidence="9">
    <location>
        <position position="147"/>
    </location>
    <ligand>
        <name>Fe(2+)</name>
        <dbReference type="ChEBI" id="CHEBI:29033"/>
    </ligand>
</feature>
<keyword evidence="4 9" id="KW-0479">Metal-binding</keyword>
<feature type="site" description="May play a role in metal incorporation in vivo" evidence="9">
    <location>
        <position position="101"/>
    </location>
</feature>
<dbReference type="FunFam" id="2.60.120.10:FF:000056">
    <property type="entry name" value="Acireductone dioxygenase"/>
    <property type="match status" value="1"/>
</dbReference>
<evidence type="ECO:0000313" key="10">
    <source>
        <dbReference type="EMBL" id="AND39147.1"/>
    </source>
</evidence>
<dbReference type="EC" id="1.13.11.54" evidence="9"/>
<dbReference type="RefSeq" id="WP_009331055.1">
    <property type="nucleotide sequence ID" value="NZ_CP015506.1"/>
</dbReference>
<keyword evidence="8 9" id="KW-0486">Methionine biosynthesis</keyword>
<evidence type="ECO:0000256" key="1">
    <source>
        <dbReference type="ARBA" id="ARBA00000428"/>
    </source>
</evidence>
<feature type="binding site" evidence="9">
    <location>
        <position position="104"/>
    </location>
    <ligand>
        <name>Ni(2+)</name>
        <dbReference type="ChEBI" id="CHEBI:49786"/>
    </ligand>
</feature>
<evidence type="ECO:0000256" key="7">
    <source>
        <dbReference type="ARBA" id="ARBA00023004"/>
    </source>
</evidence>
<dbReference type="GO" id="GO:0005506">
    <property type="term" value="F:iron ion binding"/>
    <property type="evidence" value="ECO:0007669"/>
    <property type="project" value="UniProtKB-UniRule"/>
</dbReference>
<evidence type="ECO:0000313" key="11">
    <source>
        <dbReference type="Proteomes" id="UP000077856"/>
    </source>
</evidence>
<dbReference type="InterPro" id="IPR004313">
    <property type="entry name" value="ARD"/>
</dbReference>
<dbReference type="InterPro" id="IPR014710">
    <property type="entry name" value="RmlC-like_jellyroll"/>
</dbReference>
<sequence>MIRLAYIVLKNSKKEIRNQEEVAAFLEKQEVIYEQWAIDKLPENLQEKYLLSDDEKQEILAAFAEEIKDISDRRGYKAQDVISLSENTPNLEQLLQNFQQEHHHTDDEVRFIVSGHGVFIIQGKDGEFFEVFLNPGDLISVPENIRHYFTLQEDRKVVAIRIFVTAEGWVPIYEKKEVHQ</sequence>
<dbReference type="Gene3D" id="2.60.120.10">
    <property type="entry name" value="Jelly Rolls"/>
    <property type="match status" value="1"/>
</dbReference>
<feature type="binding site" evidence="9">
    <location>
        <position position="108"/>
    </location>
    <ligand>
        <name>Fe(2+)</name>
        <dbReference type="ChEBI" id="CHEBI:29033"/>
    </ligand>
</feature>
<dbReference type="CDD" id="cd02232">
    <property type="entry name" value="cupin_ARD"/>
    <property type="match status" value="1"/>
</dbReference>
<accession>A0A160M936</accession>
<evidence type="ECO:0000256" key="3">
    <source>
        <dbReference type="ARBA" id="ARBA00022605"/>
    </source>
</evidence>
<keyword evidence="5 9" id="KW-0223">Dioxygenase</keyword>
<dbReference type="Pfam" id="PF03079">
    <property type="entry name" value="ARD"/>
    <property type="match status" value="1"/>
</dbReference>
<feature type="binding site" evidence="9">
    <location>
        <position position="102"/>
    </location>
    <ligand>
        <name>Fe(2+)</name>
        <dbReference type="ChEBI" id="CHEBI:29033"/>
    </ligand>
</feature>
<dbReference type="EMBL" id="CP015506">
    <property type="protein sequence ID" value="AND39147.1"/>
    <property type="molecule type" value="Genomic_DNA"/>
</dbReference>
<feature type="binding site" evidence="9">
    <location>
        <position position="108"/>
    </location>
    <ligand>
        <name>Ni(2+)</name>
        <dbReference type="ChEBI" id="CHEBI:49786"/>
    </ligand>
</feature>
<dbReference type="HAMAP" id="MF_01682">
    <property type="entry name" value="Salvage_MtnD"/>
    <property type="match status" value="1"/>
</dbReference>
<evidence type="ECO:0000256" key="4">
    <source>
        <dbReference type="ARBA" id="ARBA00022723"/>
    </source>
</evidence>
<comment type="catalytic activity">
    <reaction evidence="9">
        <text>1,2-dihydroxy-5-(methylsulfanyl)pent-1-en-3-one + O2 = 3-(methylsulfanyl)propanoate + CO + formate + 2 H(+)</text>
        <dbReference type="Rhea" id="RHEA:14161"/>
        <dbReference type="ChEBI" id="CHEBI:15378"/>
        <dbReference type="ChEBI" id="CHEBI:15379"/>
        <dbReference type="ChEBI" id="CHEBI:15740"/>
        <dbReference type="ChEBI" id="CHEBI:17245"/>
        <dbReference type="ChEBI" id="CHEBI:49016"/>
        <dbReference type="ChEBI" id="CHEBI:49252"/>
        <dbReference type="EC" id="1.13.11.53"/>
    </reaction>
</comment>
<feature type="site" description="Important to generate the dianion" evidence="9">
    <location>
        <position position="110"/>
    </location>
</feature>
<dbReference type="GO" id="GO:0019284">
    <property type="term" value="P:L-methionine salvage from S-adenosylmethionine"/>
    <property type="evidence" value="ECO:0007669"/>
    <property type="project" value="InterPro"/>
</dbReference>
<evidence type="ECO:0000256" key="6">
    <source>
        <dbReference type="ARBA" id="ARBA00023002"/>
    </source>
</evidence>
<reference evidence="10 11" key="1">
    <citation type="submission" date="2016-04" db="EMBL/GenBank/DDBJ databases">
        <title>Complete genome sequence of Bacillus oceanisediminis strain 2691.</title>
        <authorList>
            <person name="Jeong H."/>
            <person name="Kim H.J."/>
            <person name="Lee D.-W."/>
        </authorList>
    </citation>
    <scope>NUCLEOTIDE SEQUENCE [LARGE SCALE GENOMIC DNA]</scope>
    <source>
        <strain evidence="10 11">2691</strain>
    </source>
</reference>
<feature type="binding site" evidence="9">
    <location>
        <position position="102"/>
    </location>
    <ligand>
        <name>Ni(2+)</name>
        <dbReference type="ChEBI" id="CHEBI:49786"/>
    </ligand>
</feature>